<feature type="domain" description="Flagellar hook-length control protein-like C-terminal" evidence="5">
    <location>
        <begin position="434"/>
        <end position="516"/>
    </location>
</feature>
<dbReference type="InterPro" id="IPR038610">
    <property type="entry name" value="FliK-like_C_sf"/>
</dbReference>
<evidence type="ECO:0000256" key="2">
    <source>
        <dbReference type="ARBA" id="ARBA00009149"/>
    </source>
</evidence>
<organism evidence="6 7">
    <name type="scientific">Allohahella marinimesophila</name>
    <dbReference type="NCBI Taxonomy" id="1054972"/>
    <lineage>
        <taxon>Bacteria</taxon>
        <taxon>Pseudomonadati</taxon>
        <taxon>Pseudomonadota</taxon>
        <taxon>Gammaproteobacteria</taxon>
        <taxon>Oceanospirillales</taxon>
        <taxon>Hahellaceae</taxon>
        <taxon>Allohahella</taxon>
    </lineage>
</organism>
<evidence type="ECO:0000256" key="4">
    <source>
        <dbReference type="SAM" id="MobiDB-lite"/>
    </source>
</evidence>
<keyword evidence="3" id="KW-1005">Bacterial flagellum biogenesis</keyword>
<proteinExistence type="inferred from homology"/>
<keyword evidence="7" id="KW-1185">Reference proteome</keyword>
<feature type="compositionally biased region" description="Low complexity" evidence="4">
    <location>
        <begin position="130"/>
        <end position="148"/>
    </location>
</feature>
<feature type="compositionally biased region" description="Basic and acidic residues" evidence="4">
    <location>
        <begin position="70"/>
        <end position="128"/>
    </location>
</feature>
<gene>
    <name evidence="6" type="ORF">GCM10022278_28490</name>
</gene>
<feature type="compositionally biased region" description="Low complexity" evidence="4">
    <location>
        <begin position="325"/>
        <end position="351"/>
    </location>
</feature>
<evidence type="ECO:0000256" key="1">
    <source>
        <dbReference type="ARBA" id="ARBA00003944"/>
    </source>
</evidence>
<dbReference type="PANTHER" id="PTHR37533:SF2">
    <property type="entry name" value="FLAGELLAR HOOK-LENGTH CONTROL PROTEIN"/>
    <property type="match status" value="1"/>
</dbReference>
<sequence length="561" mass="58690">MSIETGFKGLQLQAKALSQSVEKGWQSGGMALPFSLGENAGGSKGASFAAMLQSSSRQAERVPVPAAAPRPERPAARDDRSTATERSSRQDTDRRPDSAVKSSHDQRRADDTRDSARKDKTAEAKDLETEASTASTTRTADTAAAGTELTETPPFSEELNALVEDLPTEELVAAFADLSALAEDADGLTVDELKGWLEENSELLQQTVDMFSHVPTEELQAMLDEAGVAPESQSMLQAILSFSEIDITPELEAAGATEAEVAELLGIDGDLASALRDVSDGVQQIAAHIAVVADNASVAMNDDTSLPAGLVAASGKETSASGQPGSDTSGDGASTSDAPAAAPGAATKPAGEGIATNERLMFAQMLASREGAAADDNASVRQAGGQLTPLAAAVSGPAQASTNADQAGKPLLPFQTSLQSSINDSIEWKEQFEQKLSWFLKEGIRSARLQLNPTDMGPIDVRIQVQKDQAQIHVFAQNQQVREMLENTSHRLRDMLASQNIDLSGFDVSSQGRDGQAGQPGGEQGSGAYGGTATPTAGELELEAAEVLVGSQNIRLVDQYV</sequence>
<protein>
    <recommendedName>
        <fullName evidence="5">Flagellar hook-length control protein-like C-terminal domain-containing protein</fullName>
    </recommendedName>
</protein>
<dbReference type="PANTHER" id="PTHR37533">
    <property type="entry name" value="FLAGELLAR HOOK-LENGTH CONTROL PROTEIN"/>
    <property type="match status" value="1"/>
</dbReference>
<dbReference type="InterPro" id="IPR021136">
    <property type="entry name" value="Flagellar_hook_control-like_C"/>
</dbReference>
<evidence type="ECO:0000259" key="5">
    <source>
        <dbReference type="Pfam" id="PF02120"/>
    </source>
</evidence>
<evidence type="ECO:0000313" key="6">
    <source>
        <dbReference type="EMBL" id="GAA3969024.1"/>
    </source>
</evidence>
<name>A0ABP7PPC9_9GAMM</name>
<dbReference type="Proteomes" id="UP001501337">
    <property type="component" value="Unassembled WGS sequence"/>
</dbReference>
<dbReference type="InterPro" id="IPR052563">
    <property type="entry name" value="FliK"/>
</dbReference>
<dbReference type="EMBL" id="BAABBO010000012">
    <property type="protein sequence ID" value="GAA3969024.1"/>
    <property type="molecule type" value="Genomic_DNA"/>
</dbReference>
<evidence type="ECO:0000256" key="3">
    <source>
        <dbReference type="ARBA" id="ARBA00022795"/>
    </source>
</evidence>
<comment type="function">
    <text evidence="1">Controls the length of the flagellar hook.</text>
</comment>
<dbReference type="CDD" id="cd17470">
    <property type="entry name" value="T3SS_Flik_C"/>
    <property type="match status" value="1"/>
</dbReference>
<accession>A0ABP7PPC9</accession>
<dbReference type="RefSeq" id="WP_344807519.1">
    <property type="nucleotide sequence ID" value="NZ_BAABBO010000012.1"/>
</dbReference>
<dbReference type="InterPro" id="IPR001635">
    <property type="entry name" value="Flag_hook_Flik"/>
</dbReference>
<dbReference type="Gene3D" id="3.30.750.140">
    <property type="match status" value="1"/>
</dbReference>
<dbReference type="PRINTS" id="PR01007">
    <property type="entry name" value="FLGHOOKFLIK"/>
</dbReference>
<feature type="region of interest" description="Disordered" evidence="4">
    <location>
        <begin position="507"/>
        <end position="535"/>
    </location>
</feature>
<comment type="caution">
    <text evidence="6">The sequence shown here is derived from an EMBL/GenBank/DDBJ whole genome shotgun (WGS) entry which is preliminary data.</text>
</comment>
<reference evidence="7" key="1">
    <citation type="journal article" date="2019" name="Int. J. Syst. Evol. Microbiol.">
        <title>The Global Catalogue of Microorganisms (GCM) 10K type strain sequencing project: providing services to taxonomists for standard genome sequencing and annotation.</title>
        <authorList>
            <consortium name="The Broad Institute Genomics Platform"/>
            <consortium name="The Broad Institute Genome Sequencing Center for Infectious Disease"/>
            <person name="Wu L."/>
            <person name="Ma J."/>
        </authorList>
    </citation>
    <scope>NUCLEOTIDE SEQUENCE [LARGE SCALE GENOMIC DNA]</scope>
    <source>
        <strain evidence="7">JCM 17555</strain>
    </source>
</reference>
<comment type="similarity">
    <text evidence="2">Belongs to the FliK family.</text>
</comment>
<feature type="region of interest" description="Disordered" evidence="4">
    <location>
        <begin position="313"/>
        <end position="351"/>
    </location>
</feature>
<dbReference type="Pfam" id="PF02120">
    <property type="entry name" value="Flg_hook"/>
    <property type="match status" value="1"/>
</dbReference>
<feature type="compositionally biased region" description="Gly residues" evidence="4">
    <location>
        <begin position="518"/>
        <end position="530"/>
    </location>
</feature>
<feature type="region of interest" description="Disordered" evidence="4">
    <location>
        <begin position="18"/>
        <end position="155"/>
    </location>
</feature>
<evidence type="ECO:0000313" key="7">
    <source>
        <dbReference type="Proteomes" id="UP001501337"/>
    </source>
</evidence>